<dbReference type="Pfam" id="PF14355">
    <property type="entry name" value="Abi_C"/>
    <property type="match status" value="1"/>
</dbReference>
<feature type="domain" description="Abortive infection protein-like C-terminal" evidence="1">
    <location>
        <begin position="171"/>
        <end position="251"/>
    </location>
</feature>
<dbReference type="InterPro" id="IPR026001">
    <property type="entry name" value="Abi-like_C"/>
</dbReference>
<sequence>MEIATCRSADIEQHDGDYFLRVLGKAGGIRLVPVPPPLAGDILSSPGEYLFPGRIDGHVSAAYVVKLVSRALPAGMTSEQLRQAFLTSATGRRVQSWRDGGPYHSPDESALLEHPALADSKALHQHLRRIARDIDRDPAAAISECKNLLEGLFKQILTDCNVEFTHRDSMPTLYGKVAQALTLETNAVDGHLKGSAAVATAMQGLASTVLGITQTRNAVGTGHGQPDISPAEPRHGRLAFNATVAVVEFVVQTWQAKL</sequence>
<evidence type="ECO:0000259" key="1">
    <source>
        <dbReference type="Pfam" id="PF14355"/>
    </source>
</evidence>
<dbReference type="RefSeq" id="WP_386672354.1">
    <property type="nucleotide sequence ID" value="NZ_JBHLTG010000005.1"/>
</dbReference>
<reference evidence="2 3" key="1">
    <citation type="submission" date="2024-09" db="EMBL/GenBank/DDBJ databases">
        <authorList>
            <person name="Sun Q."/>
            <person name="Mori K."/>
        </authorList>
    </citation>
    <scope>NUCLEOTIDE SEQUENCE [LARGE SCALE GENOMIC DNA]</scope>
    <source>
        <strain evidence="2 3">KCTC 23076</strain>
    </source>
</reference>
<dbReference type="Proteomes" id="UP001589896">
    <property type="component" value="Unassembled WGS sequence"/>
</dbReference>
<protein>
    <submittedName>
        <fullName evidence="2">Abortive infection family protein</fullName>
    </submittedName>
</protein>
<dbReference type="SUPFAM" id="SSF56349">
    <property type="entry name" value="DNA breaking-rejoining enzymes"/>
    <property type="match status" value="1"/>
</dbReference>
<comment type="caution">
    <text evidence="2">The sequence shown here is derived from an EMBL/GenBank/DDBJ whole genome shotgun (WGS) entry which is preliminary data.</text>
</comment>
<keyword evidence="3" id="KW-1185">Reference proteome</keyword>
<proteinExistence type="predicted"/>
<dbReference type="EMBL" id="JBHLTG010000005">
    <property type="protein sequence ID" value="MFC0680532.1"/>
    <property type="molecule type" value="Genomic_DNA"/>
</dbReference>
<accession>A0ABV6RVR8</accession>
<organism evidence="2 3">
    <name type="scientific">Lysobacter korlensis</name>
    <dbReference type="NCBI Taxonomy" id="553636"/>
    <lineage>
        <taxon>Bacteria</taxon>
        <taxon>Pseudomonadati</taxon>
        <taxon>Pseudomonadota</taxon>
        <taxon>Gammaproteobacteria</taxon>
        <taxon>Lysobacterales</taxon>
        <taxon>Lysobacteraceae</taxon>
        <taxon>Lysobacter</taxon>
    </lineage>
</organism>
<evidence type="ECO:0000313" key="2">
    <source>
        <dbReference type="EMBL" id="MFC0680532.1"/>
    </source>
</evidence>
<evidence type="ECO:0000313" key="3">
    <source>
        <dbReference type="Proteomes" id="UP001589896"/>
    </source>
</evidence>
<gene>
    <name evidence="2" type="ORF">ACFFGH_22085</name>
</gene>
<name>A0ABV6RVR8_9GAMM</name>
<dbReference type="InterPro" id="IPR011010">
    <property type="entry name" value="DNA_brk_join_enz"/>
</dbReference>